<feature type="non-terminal residue" evidence="1">
    <location>
        <position position="167"/>
    </location>
</feature>
<name>A0ACA9QLZ0_9GLOM</name>
<accession>A0ACA9QLZ0</accession>
<evidence type="ECO:0000313" key="1">
    <source>
        <dbReference type="EMBL" id="CAG8756443.1"/>
    </source>
</evidence>
<gene>
    <name evidence="1" type="ORF">ACOLOM_LOCUS12985</name>
</gene>
<proteinExistence type="predicted"/>
<organism evidence="1 2">
    <name type="scientific">Acaulospora colombiana</name>
    <dbReference type="NCBI Taxonomy" id="27376"/>
    <lineage>
        <taxon>Eukaryota</taxon>
        <taxon>Fungi</taxon>
        <taxon>Fungi incertae sedis</taxon>
        <taxon>Mucoromycota</taxon>
        <taxon>Glomeromycotina</taxon>
        <taxon>Glomeromycetes</taxon>
        <taxon>Diversisporales</taxon>
        <taxon>Acaulosporaceae</taxon>
        <taxon>Acaulospora</taxon>
    </lineage>
</organism>
<keyword evidence="2" id="KW-1185">Reference proteome</keyword>
<dbReference type="EMBL" id="CAJVPT010056198">
    <property type="protein sequence ID" value="CAG8756443.1"/>
    <property type="molecule type" value="Genomic_DNA"/>
</dbReference>
<protein>
    <submittedName>
        <fullName evidence="1">9626_t:CDS:1</fullName>
    </submittedName>
</protein>
<dbReference type="Proteomes" id="UP000789525">
    <property type="component" value="Unassembled WGS sequence"/>
</dbReference>
<sequence length="167" mass="18538">MAVHPEIQHKVQAELDSIVGQDAAWKESQRWITSVPMSVPHLNGQEDIYKGMRIPKGSKLLLNIKSVKSIFSLIATHQSCSAMLNDVEIFDSPEDYCPERWLEICNHRAKDLPDIHTVFGFASARVDTLPKGGFTFGMSVLAAYDVIPIDGASTPNRSDIVWEDSGI</sequence>
<comment type="caution">
    <text evidence="1">The sequence shown here is derived from an EMBL/GenBank/DDBJ whole genome shotgun (WGS) entry which is preliminary data.</text>
</comment>
<reference evidence="1" key="1">
    <citation type="submission" date="2021-06" db="EMBL/GenBank/DDBJ databases">
        <authorList>
            <person name="Kallberg Y."/>
            <person name="Tangrot J."/>
            <person name="Rosling A."/>
        </authorList>
    </citation>
    <scope>NUCLEOTIDE SEQUENCE</scope>
    <source>
        <strain evidence="1">CL356</strain>
    </source>
</reference>
<evidence type="ECO:0000313" key="2">
    <source>
        <dbReference type="Proteomes" id="UP000789525"/>
    </source>
</evidence>